<name>A0A9W6NBC7_9HYPH</name>
<accession>A0A9W6NBC7</accession>
<evidence type="ECO:0000313" key="2">
    <source>
        <dbReference type="Proteomes" id="UP001143330"/>
    </source>
</evidence>
<sequence length="80" mass="8861">MSMPAADKAHWVTRISQTYPCETVRNGSRSMDSSSICAVRNGGPFTAFRMPVGYGINRRGWLHDVVAPPRGLDTERRLAP</sequence>
<proteinExistence type="predicted"/>
<dbReference type="EMBL" id="BSFM01000012">
    <property type="protein sequence ID" value="GLK84475.1"/>
    <property type="molecule type" value="Genomic_DNA"/>
</dbReference>
<protein>
    <submittedName>
        <fullName evidence="1">Uncharacterized protein</fullName>
    </submittedName>
</protein>
<reference evidence="1" key="1">
    <citation type="journal article" date="2014" name="Int. J. Syst. Evol. Microbiol.">
        <title>Complete genome sequence of Corynebacterium casei LMG S-19264T (=DSM 44701T), isolated from a smear-ripened cheese.</title>
        <authorList>
            <consortium name="US DOE Joint Genome Institute (JGI-PGF)"/>
            <person name="Walter F."/>
            <person name="Albersmeier A."/>
            <person name="Kalinowski J."/>
            <person name="Ruckert C."/>
        </authorList>
    </citation>
    <scope>NUCLEOTIDE SEQUENCE</scope>
    <source>
        <strain evidence="1">VKM B-2789</strain>
    </source>
</reference>
<dbReference type="Proteomes" id="UP001143330">
    <property type="component" value="Unassembled WGS sequence"/>
</dbReference>
<reference evidence="1" key="2">
    <citation type="submission" date="2023-01" db="EMBL/GenBank/DDBJ databases">
        <authorList>
            <person name="Sun Q."/>
            <person name="Evtushenko L."/>
        </authorList>
    </citation>
    <scope>NUCLEOTIDE SEQUENCE</scope>
    <source>
        <strain evidence="1">VKM B-2789</strain>
    </source>
</reference>
<gene>
    <name evidence="1" type="ORF">GCM10017653_25450</name>
</gene>
<keyword evidence="2" id="KW-1185">Reference proteome</keyword>
<organism evidence="1 2">
    <name type="scientific">Ancylobacter defluvii</name>
    <dbReference type="NCBI Taxonomy" id="1282440"/>
    <lineage>
        <taxon>Bacteria</taxon>
        <taxon>Pseudomonadati</taxon>
        <taxon>Pseudomonadota</taxon>
        <taxon>Alphaproteobacteria</taxon>
        <taxon>Hyphomicrobiales</taxon>
        <taxon>Xanthobacteraceae</taxon>
        <taxon>Ancylobacter</taxon>
    </lineage>
</organism>
<dbReference type="AlphaFoldDB" id="A0A9W6NBC7"/>
<evidence type="ECO:0000313" key="1">
    <source>
        <dbReference type="EMBL" id="GLK84475.1"/>
    </source>
</evidence>
<comment type="caution">
    <text evidence="1">The sequence shown here is derived from an EMBL/GenBank/DDBJ whole genome shotgun (WGS) entry which is preliminary data.</text>
</comment>